<feature type="signal peptide" evidence="10">
    <location>
        <begin position="1"/>
        <end position="28"/>
    </location>
</feature>
<dbReference type="EnsemblPlants" id="KRH49443">
    <property type="protein sequence ID" value="KRH49443"/>
    <property type="gene ID" value="GLYMA_07G154800"/>
</dbReference>
<dbReference type="EMBL" id="CM000840">
    <property type="protein sequence ID" value="KRH49443.2"/>
    <property type="molecule type" value="Genomic_DNA"/>
</dbReference>
<reference evidence="13" key="2">
    <citation type="submission" date="2018-02" db="UniProtKB">
        <authorList>
            <consortium name="EnsemblPlants"/>
        </authorList>
    </citation>
    <scope>IDENTIFICATION</scope>
    <source>
        <strain evidence="13">Williams 82</strain>
    </source>
</reference>
<dbReference type="InParanoid" id="A0A0R0J9Z0"/>
<keyword evidence="6" id="KW-1133">Transmembrane helix</keyword>
<dbReference type="InterPro" id="IPR032675">
    <property type="entry name" value="LRR_dom_sf"/>
</dbReference>
<feature type="chain" id="PRO_5033239008" description="Leucine-rich repeat-containing N-terminal plant-type domain-containing protein" evidence="10">
    <location>
        <begin position="29"/>
        <end position="342"/>
    </location>
</feature>
<reference evidence="12 13" key="1">
    <citation type="journal article" date="2010" name="Nature">
        <title>Genome sequence of the palaeopolyploid soybean.</title>
        <authorList>
            <person name="Schmutz J."/>
            <person name="Cannon S.B."/>
            <person name="Schlueter J."/>
            <person name="Ma J."/>
            <person name="Mitros T."/>
            <person name="Nelson W."/>
            <person name="Hyten D.L."/>
            <person name="Song Q."/>
            <person name="Thelen J.J."/>
            <person name="Cheng J."/>
            <person name="Xu D."/>
            <person name="Hellsten U."/>
            <person name="May G.D."/>
            <person name="Yu Y."/>
            <person name="Sakurai T."/>
            <person name="Umezawa T."/>
            <person name="Bhattacharyya M.K."/>
            <person name="Sandhu D."/>
            <person name="Valliyodan B."/>
            <person name="Lindquist E."/>
            <person name="Peto M."/>
            <person name="Grant D."/>
            <person name="Shu S."/>
            <person name="Goodstein D."/>
            <person name="Barry K."/>
            <person name="Futrell-Griggs M."/>
            <person name="Abernathy B."/>
            <person name="Du J."/>
            <person name="Tian Z."/>
            <person name="Zhu L."/>
            <person name="Gill N."/>
            <person name="Joshi T."/>
            <person name="Libault M."/>
            <person name="Sethuraman A."/>
            <person name="Zhang X.-C."/>
            <person name="Shinozaki K."/>
            <person name="Nguyen H.T."/>
            <person name="Wing R.A."/>
            <person name="Cregan P."/>
            <person name="Specht J."/>
            <person name="Grimwood J."/>
            <person name="Rokhsar D."/>
            <person name="Stacey G."/>
            <person name="Shoemaker R.C."/>
            <person name="Jackson S.A."/>
        </authorList>
    </citation>
    <scope>NUCLEOTIDE SEQUENCE</scope>
    <source>
        <strain evidence="13">cv. Williams 82</strain>
        <tissue evidence="12">Callus</tissue>
    </source>
</reference>
<comment type="subcellular location">
    <subcellularLocation>
        <location evidence="1">Membrane</location>
        <topology evidence="1">Single-pass type I membrane protein</topology>
    </subcellularLocation>
</comment>
<keyword evidence="3" id="KW-0812">Transmembrane</keyword>
<keyword evidence="9" id="KW-0325">Glycoprotein</keyword>
<evidence type="ECO:0000256" key="5">
    <source>
        <dbReference type="ARBA" id="ARBA00022737"/>
    </source>
</evidence>
<accession>A0A2K7JX91</accession>
<protein>
    <recommendedName>
        <fullName evidence="11">Leucine-rich repeat-containing N-terminal plant-type domain-containing protein</fullName>
    </recommendedName>
</protein>
<reference evidence="12" key="3">
    <citation type="submission" date="2018-07" db="EMBL/GenBank/DDBJ databases">
        <title>WGS assembly of Glycine max.</title>
        <authorList>
            <person name="Schmutz J."/>
            <person name="Cannon S."/>
            <person name="Schlueter J."/>
            <person name="Ma J."/>
            <person name="Mitros T."/>
            <person name="Nelson W."/>
            <person name="Hyten D."/>
            <person name="Song Q."/>
            <person name="Thelen J."/>
            <person name="Cheng J."/>
            <person name="Xu D."/>
            <person name="Hellsten U."/>
            <person name="May G."/>
            <person name="Yu Y."/>
            <person name="Sakurai T."/>
            <person name="Umezawa T."/>
            <person name="Bhattacharyya M."/>
            <person name="Sandhu D."/>
            <person name="Valliyodan B."/>
            <person name="Lindquist E."/>
            <person name="Peto M."/>
            <person name="Grant D."/>
            <person name="Shu S."/>
            <person name="Goodstein D."/>
            <person name="Barry K."/>
            <person name="Futrell-Griggs M."/>
            <person name="Abernathy B."/>
            <person name="Du J."/>
            <person name="Tian Z."/>
            <person name="Zhu L."/>
            <person name="Gill N."/>
            <person name="Joshi T."/>
            <person name="Libault M."/>
            <person name="Sethuraman A."/>
            <person name="Zhang X."/>
            <person name="Shinozaki K."/>
            <person name="Nguyen H."/>
            <person name="Wing R."/>
            <person name="Cregan P."/>
            <person name="Specht J."/>
            <person name="Grimwood J."/>
            <person name="Rokhsar D."/>
            <person name="Stacey G."/>
            <person name="Shoemaker R."/>
            <person name="Jackson S."/>
        </authorList>
    </citation>
    <scope>NUCLEOTIDE SEQUENCE</scope>
    <source>
        <tissue evidence="12">Callus</tissue>
    </source>
</reference>
<dbReference type="PANTHER" id="PTHR48061:SF2">
    <property type="entry name" value="RECEPTOR LIKE PROTEIN 30-LIKE"/>
    <property type="match status" value="1"/>
</dbReference>
<organism evidence="12">
    <name type="scientific">Glycine max</name>
    <name type="common">Soybean</name>
    <name type="synonym">Glycine hispida</name>
    <dbReference type="NCBI Taxonomy" id="3847"/>
    <lineage>
        <taxon>Eukaryota</taxon>
        <taxon>Viridiplantae</taxon>
        <taxon>Streptophyta</taxon>
        <taxon>Embryophyta</taxon>
        <taxon>Tracheophyta</taxon>
        <taxon>Spermatophyta</taxon>
        <taxon>Magnoliopsida</taxon>
        <taxon>eudicotyledons</taxon>
        <taxon>Gunneridae</taxon>
        <taxon>Pentapetalae</taxon>
        <taxon>rosids</taxon>
        <taxon>fabids</taxon>
        <taxon>Fabales</taxon>
        <taxon>Fabaceae</taxon>
        <taxon>Papilionoideae</taxon>
        <taxon>50 kb inversion clade</taxon>
        <taxon>NPAAA clade</taxon>
        <taxon>indigoferoid/millettioid clade</taxon>
        <taxon>Phaseoleae</taxon>
        <taxon>Glycine</taxon>
        <taxon>Glycine subgen. Soja</taxon>
    </lineage>
</organism>
<feature type="domain" description="Leucine-rich repeat-containing N-terminal plant-type" evidence="11">
    <location>
        <begin position="38"/>
        <end position="73"/>
    </location>
</feature>
<dbReference type="Gramene" id="KRH49443">
    <property type="protein sequence ID" value="KRH49443"/>
    <property type="gene ID" value="GLYMA_07G154800"/>
</dbReference>
<evidence type="ECO:0000256" key="8">
    <source>
        <dbReference type="ARBA" id="ARBA00023170"/>
    </source>
</evidence>
<evidence type="ECO:0000256" key="7">
    <source>
        <dbReference type="ARBA" id="ARBA00023136"/>
    </source>
</evidence>
<dbReference type="PANTHER" id="PTHR48061">
    <property type="entry name" value="LEUCINE-RICH REPEAT RECEPTOR PROTEIN KINASE EMS1-LIKE-RELATED"/>
    <property type="match status" value="1"/>
</dbReference>
<evidence type="ECO:0000259" key="11">
    <source>
        <dbReference type="Pfam" id="PF08263"/>
    </source>
</evidence>
<accession>A0A0R0J9Z0</accession>
<evidence type="ECO:0000256" key="9">
    <source>
        <dbReference type="ARBA" id="ARBA00023180"/>
    </source>
</evidence>
<sequence length="342" mass="38900">MRIHQIFFNIFILLCLINLNINIDVATCHCLDHPQFMLLHLKDNLVFNPATSKKLVHWNHSGNCCQWNGVTCSMGHVIGLDLSEEFISGGLNNSSLFKLKYLQNLNPAYNDFNSSIPLEFDKLKSLRLQNPNIGMFLQNLTKLTKLYLNGVRVSAEGKKWPIDSSLATLEELSVVQLNLNNISSPEQEFFANFSNLNVLELSSCRLSGHFPNGIFQMQTLSVIDISNNRDLHGVLPNFLQHAILHTMNLSNKFLGEITRFCFQFKLSIFDLSNCQFIETLLISMSEITQLVHMDLSFNKFTSPLPSFKMAKNLRYLSLLHKNLIGSIHAAHFEGLENLLNIN</sequence>
<keyword evidence="2" id="KW-0433">Leucine-rich repeat</keyword>
<evidence type="ECO:0000256" key="3">
    <source>
        <dbReference type="ARBA" id="ARBA00022692"/>
    </source>
</evidence>
<dbReference type="SMR" id="A0A0R0J9Z0"/>
<evidence type="ECO:0000313" key="12">
    <source>
        <dbReference type="EMBL" id="KRH49443.2"/>
    </source>
</evidence>
<dbReference type="Gene3D" id="3.80.10.10">
    <property type="entry name" value="Ribonuclease Inhibitor"/>
    <property type="match status" value="3"/>
</dbReference>
<evidence type="ECO:0000256" key="10">
    <source>
        <dbReference type="SAM" id="SignalP"/>
    </source>
</evidence>
<evidence type="ECO:0000313" key="13">
    <source>
        <dbReference type="EnsemblPlants" id="KRH49443"/>
    </source>
</evidence>
<keyword evidence="14" id="KW-1185">Reference proteome</keyword>
<evidence type="ECO:0000313" key="14">
    <source>
        <dbReference type="Proteomes" id="UP000008827"/>
    </source>
</evidence>
<keyword evidence="8" id="KW-0675">Receptor</keyword>
<dbReference type="STRING" id="3847.A0A0R0J9Z0"/>
<dbReference type="SUPFAM" id="SSF52058">
    <property type="entry name" value="L domain-like"/>
    <property type="match status" value="1"/>
</dbReference>
<keyword evidence="5" id="KW-0677">Repeat</keyword>
<dbReference type="Pfam" id="PF13855">
    <property type="entry name" value="LRR_8"/>
    <property type="match status" value="1"/>
</dbReference>
<evidence type="ECO:0000256" key="2">
    <source>
        <dbReference type="ARBA" id="ARBA00022614"/>
    </source>
</evidence>
<dbReference type="Pfam" id="PF08263">
    <property type="entry name" value="LRRNT_2"/>
    <property type="match status" value="1"/>
</dbReference>
<gene>
    <name evidence="12" type="ORF">GLYMA_07G154800</name>
</gene>
<evidence type="ECO:0000256" key="1">
    <source>
        <dbReference type="ARBA" id="ARBA00004479"/>
    </source>
</evidence>
<keyword evidence="4 10" id="KW-0732">Signal</keyword>
<dbReference type="InterPro" id="IPR001611">
    <property type="entry name" value="Leu-rich_rpt"/>
</dbReference>
<dbReference type="Proteomes" id="UP000008827">
    <property type="component" value="Chromosome 7"/>
</dbReference>
<dbReference type="InterPro" id="IPR046956">
    <property type="entry name" value="RLP23-like"/>
</dbReference>
<evidence type="ECO:0000256" key="4">
    <source>
        <dbReference type="ARBA" id="ARBA00022729"/>
    </source>
</evidence>
<dbReference type="InterPro" id="IPR013210">
    <property type="entry name" value="LRR_N_plant-typ"/>
</dbReference>
<evidence type="ECO:0000256" key="6">
    <source>
        <dbReference type="ARBA" id="ARBA00022989"/>
    </source>
</evidence>
<dbReference type="AlphaFoldDB" id="A0A0R0J9Z0"/>
<name>A0A0R0J9Z0_SOYBN</name>
<dbReference type="OMA" id="IHAFFAN"/>
<dbReference type="GO" id="GO:0016020">
    <property type="term" value="C:membrane"/>
    <property type="evidence" value="ECO:0007669"/>
    <property type="project" value="UniProtKB-SubCell"/>
</dbReference>
<proteinExistence type="predicted"/>
<keyword evidence="7" id="KW-0472">Membrane</keyword>